<keyword evidence="4 5" id="KW-0413">Isomerase</keyword>
<protein>
    <recommendedName>
        <fullName evidence="6">Peptidyl-prolyl cis-trans isomerase</fullName>
        <ecNumber evidence="6">5.2.1.8</ecNumber>
    </recommendedName>
</protein>
<comment type="similarity">
    <text evidence="2 6">Belongs to the FKBP-type PPIase family.</text>
</comment>
<comment type="catalytic activity">
    <reaction evidence="1 5 6">
        <text>[protein]-peptidylproline (omega=180) = [protein]-peptidylproline (omega=0)</text>
        <dbReference type="Rhea" id="RHEA:16237"/>
        <dbReference type="Rhea" id="RHEA-COMP:10747"/>
        <dbReference type="Rhea" id="RHEA-COMP:10748"/>
        <dbReference type="ChEBI" id="CHEBI:83833"/>
        <dbReference type="ChEBI" id="CHEBI:83834"/>
        <dbReference type="EC" id="5.2.1.8"/>
    </reaction>
</comment>
<dbReference type="EC" id="5.2.1.8" evidence="6"/>
<evidence type="ECO:0000313" key="9">
    <source>
        <dbReference type="Proteomes" id="UP000177169"/>
    </source>
</evidence>
<evidence type="ECO:0000256" key="3">
    <source>
        <dbReference type="ARBA" id="ARBA00023110"/>
    </source>
</evidence>
<dbReference type="PANTHER" id="PTHR43811">
    <property type="entry name" value="FKBP-TYPE PEPTIDYL-PROLYL CIS-TRANS ISOMERASE FKPA"/>
    <property type="match status" value="1"/>
</dbReference>
<proteinExistence type="inferred from homology"/>
<dbReference type="FunFam" id="3.10.50.40:FF:000006">
    <property type="entry name" value="Peptidyl-prolyl cis-trans isomerase"/>
    <property type="match status" value="1"/>
</dbReference>
<evidence type="ECO:0000313" key="8">
    <source>
        <dbReference type="EMBL" id="OGM33880.1"/>
    </source>
</evidence>
<dbReference type="Gene3D" id="3.10.50.40">
    <property type="match status" value="1"/>
</dbReference>
<evidence type="ECO:0000259" key="7">
    <source>
        <dbReference type="PROSITE" id="PS50059"/>
    </source>
</evidence>
<dbReference type="Pfam" id="PF00254">
    <property type="entry name" value="FKBP_C"/>
    <property type="match status" value="1"/>
</dbReference>
<dbReference type="SUPFAM" id="SSF54534">
    <property type="entry name" value="FKBP-like"/>
    <property type="match status" value="1"/>
</dbReference>
<dbReference type="InterPro" id="IPR046357">
    <property type="entry name" value="PPIase_dom_sf"/>
</dbReference>
<evidence type="ECO:0000256" key="2">
    <source>
        <dbReference type="ARBA" id="ARBA00006577"/>
    </source>
</evidence>
<dbReference type="STRING" id="1802505.A3D01_02380"/>
<name>A0A1F7Z358_9BACT</name>
<gene>
    <name evidence="8" type="ORF">A3D01_02380</name>
</gene>
<dbReference type="PANTHER" id="PTHR43811:SF19">
    <property type="entry name" value="39 KDA FK506-BINDING NUCLEAR PROTEIN"/>
    <property type="match status" value="1"/>
</dbReference>
<dbReference type="InterPro" id="IPR001179">
    <property type="entry name" value="PPIase_FKBP_dom"/>
</dbReference>
<evidence type="ECO:0000256" key="1">
    <source>
        <dbReference type="ARBA" id="ARBA00000971"/>
    </source>
</evidence>
<dbReference type="EMBL" id="MGGR01000013">
    <property type="protein sequence ID" value="OGM33880.1"/>
    <property type="molecule type" value="Genomic_DNA"/>
</dbReference>
<sequence>MDNLKIEDIVVGNGSEVKNGDSVSVNYIGTLTDGKEFDSSYKRGQPFEFTVGSGEVIQGWDLGLIGMKTGGKRKLTIPPELGYGERGAGADVPPNSILIFEVELLGIK</sequence>
<dbReference type="GO" id="GO:0003755">
    <property type="term" value="F:peptidyl-prolyl cis-trans isomerase activity"/>
    <property type="evidence" value="ECO:0007669"/>
    <property type="project" value="UniProtKB-UniRule"/>
</dbReference>
<feature type="domain" description="PPIase FKBP-type" evidence="7">
    <location>
        <begin position="20"/>
        <end position="108"/>
    </location>
</feature>
<dbReference type="Proteomes" id="UP000177169">
    <property type="component" value="Unassembled WGS sequence"/>
</dbReference>
<evidence type="ECO:0000256" key="6">
    <source>
        <dbReference type="RuleBase" id="RU003915"/>
    </source>
</evidence>
<reference evidence="8 9" key="1">
    <citation type="journal article" date="2016" name="Nat. Commun.">
        <title>Thousands of microbial genomes shed light on interconnected biogeochemical processes in an aquifer system.</title>
        <authorList>
            <person name="Anantharaman K."/>
            <person name="Brown C.T."/>
            <person name="Hug L.A."/>
            <person name="Sharon I."/>
            <person name="Castelle C.J."/>
            <person name="Probst A.J."/>
            <person name="Thomas B.C."/>
            <person name="Singh A."/>
            <person name="Wilkins M.J."/>
            <person name="Karaoz U."/>
            <person name="Brodie E.L."/>
            <person name="Williams K.H."/>
            <person name="Hubbard S.S."/>
            <person name="Banfield J.F."/>
        </authorList>
    </citation>
    <scope>NUCLEOTIDE SEQUENCE [LARGE SCALE GENOMIC DNA]</scope>
</reference>
<comment type="caution">
    <text evidence="8">The sequence shown here is derived from an EMBL/GenBank/DDBJ whole genome shotgun (WGS) entry which is preliminary data.</text>
</comment>
<dbReference type="AlphaFoldDB" id="A0A1F7Z358"/>
<evidence type="ECO:0000256" key="5">
    <source>
        <dbReference type="PROSITE-ProRule" id="PRU00277"/>
    </source>
</evidence>
<keyword evidence="3 5" id="KW-0697">Rotamase</keyword>
<dbReference type="PROSITE" id="PS50059">
    <property type="entry name" value="FKBP_PPIASE"/>
    <property type="match status" value="1"/>
</dbReference>
<organism evidence="8 9">
    <name type="scientific">Candidatus Woesebacteria bacterium RIFCSPHIGHO2_02_FULL_39_13</name>
    <dbReference type="NCBI Taxonomy" id="1802505"/>
    <lineage>
        <taxon>Bacteria</taxon>
        <taxon>Candidatus Woeseibacteriota</taxon>
    </lineage>
</organism>
<evidence type="ECO:0000256" key="4">
    <source>
        <dbReference type="ARBA" id="ARBA00023235"/>
    </source>
</evidence>
<accession>A0A1F7Z358</accession>